<keyword evidence="6 7" id="KW-0694">RNA-binding</keyword>
<keyword evidence="5 7" id="KW-0949">S-adenosyl-L-methionine</keyword>
<dbReference type="InterPro" id="IPR020598">
    <property type="entry name" value="rRNA_Ade_methylase_Trfase_N"/>
</dbReference>
<feature type="binding site" evidence="7 8">
    <location>
        <position position="49"/>
    </location>
    <ligand>
        <name>S-adenosyl-L-methionine</name>
        <dbReference type="ChEBI" id="CHEBI:59789"/>
    </ligand>
</feature>
<dbReference type="SMART" id="SM00650">
    <property type="entry name" value="rADc"/>
    <property type="match status" value="1"/>
</dbReference>
<dbReference type="PANTHER" id="PTHR11727:SF7">
    <property type="entry name" value="DIMETHYLADENOSINE TRANSFERASE-RELATED"/>
    <property type="match status" value="1"/>
</dbReference>
<dbReference type="EC" id="2.1.1.182" evidence="7"/>
<keyword evidence="1 7" id="KW-0963">Cytoplasm</keyword>
<proteinExistence type="inferred from homology"/>
<evidence type="ECO:0000256" key="1">
    <source>
        <dbReference type="ARBA" id="ARBA00022490"/>
    </source>
</evidence>
<keyword evidence="4 7" id="KW-0808">Transferase</keyword>
<evidence type="ECO:0000313" key="11">
    <source>
        <dbReference type="Proteomes" id="UP000756703"/>
    </source>
</evidence>
<evidence type="ECO:0000259" key="9">
    <source>
        <dbReference type="SMART" id="SM00650"/>
    </source>
</evidence>
<protein>
    <recommendedName>
        <fullName evidence="7">Ribosomal RNA small subunit methyltransferase A</fullName>
        <ecNumber evidence="7">2.1.1.182</ecNumber>
    </recommendedName>
    <alternativeName>
        <fullName evidence="7">16S rRNA (adenine(1518)-N(6)/adenine(1519)-N(6))-dimethyltransferase</fullName>
    </alternativeName>
    <alternativeName>
        <fullName evidence="7">16S rRNA dimethyladenosine transferase</fullName>
    </alternativeName>
    <alternativeName>
        <fullName evidence="7">16S rRNA dimethylase</fullName>
    </alternativeName>
    <alternativeName>
        <fullName evidence="7">S-adenosylmethionine-6-N', N'-adenosyl(rRNA) dimethyltransferase</fullName>
    </alternativeName>
</protein>
<comment type="catalytic activity">
    <reaction evidence="7">
        <text>adenosine(1518)/adenosine(1519) in 16S rRNA + 4 S-adenosyl-L-methionine = N(6)-dimethyladenosine(1518)/N(6)-dimethyladenosine(1519) in 16S rRNA + 4 S-adenosyl-L-homocysteine + 4 H(+)</text>
        <dbReference type="Rhea" id="RHEA:19609"/>
        <dbReference type="Rhea" id="RHEA-COMP:10232"/>
        <dbReference type="Rhea" id="RHEA-COMP:10233"/>
        <dbReference type="ChEBI" id="CHEBI:15378"/>
        <dbReference type="ChEBI" id="CHEBI:57856"/>
        <dbReference type="ChEBI" id="CHEBI:59789"/>
        <dbReference type="ChEBI" id="CHEBI:74411"/>
        <dbReference type="ChEBI" id="CHEBI:74493"/>
        <dbReference type="EC" id="2.1.1.182"/>
    </reaction>
</comment>
<dbReference type="Proteomes" id="UP000756703">
    <property type="component" value="Unassembled WGS sequence"/>
</dbReference>
<dbReference type="Gene3D" id="3.40.50.150">
    <property type="entry name" value="Vaccinia Virus protein VP39"/>
    <property type="match status" value="1"/>
</dbReference>
<dbReference type="PROSITE" id="PS01131">
    <property type="entry name" value="RRNA_A_DIMETH"/>
    <property type="match status" value="1"/>
</dbReference>
<dbReference type="Gene3D" id="1.10.8.100">
    <property type="entry name" value="Ribosomal RNA adenine dimethylase-like, domain 2"/>
    <property type="match status" value="1"/>
</dbReference>
<sequence>MHTTEALARELGVAPSRESGQHFLVDKKILARIVKTASVKKGENILEIGPGFGALTSELIQKGANVVAVEFDRKLARHLSGELKDSKARIVQGDILSFSNQAISGWFGSKSYRVVANIPYHITGKIIKKFVSSELPKPASLVLLVQREVAERVVAKPGHLSLLALSVQLYAEPSIAFEVPKESFWPIPEVDSALLAIDDVQEKPRTPPQSPPWQGGEAERFWQIVRIGFSSPRKQLRNNLAAGLSLPQDVIKKALKQSNLPETSRAQELSILDWIAFIRALEKK</sequence>
<dbReference type="Pfam" id="PF00398">
    <property type="entry name" value="RrnaAD"/>
    <property type="match status" value="1"/>
</dbReference>
<evidence type="ECO:0000256" key="2">
    <source>
        <dbReference type="ARBA" id="ARBA00022552"/>
    </source>
</evidence>
<dbReference type="AlphaFoldDB" id="A0A932YXK0"/>
<dbReference type="InterPro" id="IPR023165">
    <property type="entry name" value="rRNA_Ade_diMease-like_C"/>
</dbReference>
<dbReference type="PROSITE" id="PS51689">
    <property type="entry name" value="SAM_RNA_A_N6_MT"/>
    <property type="match status" value="1"/>
</dbReference>
<gene>
    <name evidence="7 10" type="primary">rsmA</name>
    <name evidence="7" type="synonym">ksgA</name>
    <name evidence="10" type="ORF">HY473_02495</name>
</gene>
<evidence type="ECO:0000256" key="5">
    <source>
        <dbReference type="ARBA" id="ARBA00022691"/>
    </source>
</evidence>
<dbReference type="GO" id="GO:0003723">
    <property type="term" value="F:RNA binding"/>
    <property type="evidence" value="ECO:0007669"/>
    <property type="project" value="UniProtKB-UniRule"/>
</dbReference>
<accession>A0A932YXK0</accession>
<feature type="domain" description="Ribosomal RNA adenine methylase transferase N-terminal" evidence="9">
    <location>
        <begin position="29"/>
        <end position="201"/>
    </location>
</feature>
<evidence type="ECO:0000256" key="4">
    <source>
        <dbReference type="ARBA" id="ARBA00022679"/>
    </source>
</evidence>
<comment type="subcellular location">
    <subcellularLocation>
        <location evidence="7">Cytoplasm</location>
    </subcellularLocation>
</comment>
<keyword evidence="3 7" id="KW-0489">Methyltransferase</keyword>
<reference evidence="10" key="1">
    <citation type="submission" date="2020-07" db="EMBL/GenBank/DDBJ databases">
        <title>Huge and variable diversity of episymbiotic CPR bacteria and DPANN archaea in groundwater ecosystems.</title>
        <authorList>
            <person name="He C.Y."/>
            <person name="Keren R."/>
            <person name="Whittaker M."/>
            <person name="Farag I.F."/>
            <person name="Doudna J."/>
            <person name="Cate J.H.D."/>
            <person name="Banfield J.F."/>
        </authorList>
    </citation>
    <scope>NUCLEOTIDE SEQUENCE</scope>
    <source>
        <strain evidence="10">NC_groundwater_1225_Ag_S-0.1um_56_177</strain>
    </source>
</reference>
<feature type="binding site" evidence="7 8">
    <location>
        <position position="24"/>
    </location>
    <ligand>
        <name>S-adenosyl-L-methionine</name>
        <dbReference type="ChEBI" id="CHEBI:59789"/>
    </ligand>
</feature>
<dbReference type="EMBL" id="JACQMI010000017">
    <property type="protein sequence ID" value="MBI4132930.1"/>
    <property type="molecule type" value="Genomic_DNA"/>
</dbReference>
<comment type="similarity">
    <text evidence="7">Belongs to the class I-like SAM-binding methyltransferase superfamily. rRNA adenine N(6)-methyltransferase family. RsmA subfamily.</text>
</comment>
<dbReference type="HAMAP" id="MF_00607">
    <property type="entry name" value="16SrRNA_methyltr_A"/>
    <property type="match status" value="1"/>
</dbReference>
<dbReference type="PANTHER" id="PTHR11727">
    <property type="entry name" value="DIMETHYLADENOSINE TRANSFERASE"/>
    <property type="match status" value="1"/>
</dbReference>
<keyword evidence="2 7" id="KW-0698">rRNA processing</keyword>
<name>A0A932YXK0_9BACT</name>
<dbReference type="InterPro" id="IPR020596">
    <property type="entry name" value="rRNA_Ade_Mease_Trfase_CS"/>
</dbReference>
<evidence type="ECO:0000256" key="7">
    <source>
        <dbReference type="HAMAP-Rule" id="MF_00607"/>
    </source>
</evidence>
<dbReference type="NCBIfam" id="TIGR00755">
    <property type="entry name" value="ksgA"/>
    <property type="match status" value="1"/>
</dbReference>
<dbReference type="InterPro" id="IPR029063">
    <property type="entry name" value="SAM-dependent_MTases_sf"/>
</dbReference>
<dbReference type="GO" id="GO:0052908">
    <property type="term" value="F:16S rRNA (adenine(1518)-N(6)/adenine(1519)-N(6))-dimethyltransferase activity"/>
    <property type="evidence" value="ECO:0007669"/>
    <property type="project" value="UniProtKB-EC"/>
</dbReference>
<comment type="caution">
    <text evidence="10">The sequence shown here is derived from an EMBL/GenBank/DDBJ whole genome shotgun (WGS) entry which is preliminary data.</text>
</comment>
<evidence type="ECO:0000256" key="8">
    <source>
        <dbReference type="PROSITE-ProRule" id="PRU01026"/>
    </source>
</evidence>
<dbReference type="InterPro" id="IPR001737">
    <property type="entry name" value="KsgA/Erm"/>
</dbReference>
<evidence type="ECO:0000313" key="10">
    <source>
        <dbReference type="EMBL" id="MBI4132930.1"/>
    </source>
</evidence>
<comment type="function">
    <text evidence="7">Specifically dimethylates two adjacent adenosines (A1518 and A1519) in the loop of a conserved hairpin near the 3'-end of 16S rRNA in the 30S particle. May play a critical role in biogenesis of 30S subunits.</text>
</comment>
<evidence type="ECO:0000256" key="6">
    <source>
        <dbReference type="ARBA" id="ARBA00022884"/>
    </source>
</evidence>
<feature type="binding site" evidence="7 8">
    <location>
        <position position="70"/>
    </location>
    <ligand>
        <name>S-adenosyl-L-methionine</name>
        <dbReference type="ChEBI" id="CHEBI:59789"/>
    </ligand>
</feature>
<feature type="binding site" evidence="7 8">
    <location>
        <position position="117"/>
    </location>
    <ligand>
        <name>S-adenosyl-L-methionine</name>
        <dbReference type="ChEBI" id="CHEBI:59789"/>
    </ligand>
</feature>
<dbReference type="InterPro" id="IPR011530">
    <property type="entry name" value="rRNA_adenine_dimethylase"/>
</dbReference>
<feature type="binding site" evidence="7 8">
    <location>
        <position position="94"/>
    </location>
    <ligand>
        <name>S-adenosyl-L-methionine</name>
        <dbReference type="ChEBI" id="CHEBI:59789"/>
    </ligand>
</feature>
<dbReference type="CDD" id="cd02440">
    <property type="entry name" value="AdoMet_MTases"/>
    <property type="match status" value="1"/>
</dbReference>
<dbReference type="SUPFAM" id="SSF53335">
    <property type="entry name" value="S-adenosyl-L-methionine-dependent methyltransferases"/>
    <property type="match status" value="1"/>
</dbReference>
<evidence type="ECO:0000256" key="3">
    <source>
        <dbReference type="ARBA" id="ARBA00022603"/>
    </source>
</evidence>
<feature type="binding site" evidence="7 8">
    <location>
        <position position="22"/>
    </location>
    <ligand>
        <name>S-adenosyl-L-methionine</name>
        <dbReference type="ChEBI" id="CHEBI:59789"/>
    </ligand>
</feature>
<dbReference type="GO" id="GO:0005829">
    <property type="term" value="C:cytosol"/>
    <property type="evidence" value="ECO:0007669"/>
    <property type="project" value="TreeGrafter"/>
</dbReference>
<organism evidence="10 11">
    <name type="scientific">Candidatus Sungiibacteriota bacterium</name>
    <dbReference type="NCBI Taxonomy" id="2750080"/>
    <lineage>
        <taxon>Bacteria</taxon>
        <taxon>Candidatus Sungiibacteriota</taxon>
    </lineage>
</organism>